<feature type="domain" description="Cupin type-2" evidence="1">
    <location>
        <begin position="120"/>
        <end position="169"/>
    </location>
</feature>
<dbReference type="InterPro" id="IPR013096">
    <property type="entry name" value="Cupin_2"/>
</dbReference>
<dbReference type="InterPro" id="IPR047142">
    <property type="entry name" value="OryJ/VirC-like"/>
</dbReference>
<sequence length="176" mass="18769">MRRVITGVVDGKSVFLADGEPANAHEYAGWPGHLTSVVWATAAPAALPVTRDAEPQPGIRVTPGPGETRLMVVRFPPDTIFADPRFDGPGYGAEAARHLPGLIDAFEPDGSGFHTTRSIDYDVVLDGEIWLELDDGAETRLGQGDIVVQGGTRHAWRNRSDRDAVMLFVLVGAGGA</sequence>
<proteinExistence type="predicted"/>
<gene>
    <name evidence="2" type="ORF">HRJ34_17220</name>
</gene>
<reference evidence="2" key="2">
    <citation type="submission" date="2021-04" db="EMBL/GenBank/DDBJ databases">
        <title>Isolation and genomic analysis of the ibuprofen-degrading bacterium Sphingomonas strain MPO218.</title>
        <authorList>
            <person name="Aulestia M."/>
            <person name="Flores A."/>
            <person name="Mangas E.L."/>
            <person name="Perez-Pulido A.J."/>
            <person name="Santero E."/>
            <person name="Camacho E.M."/>
        </authorList>
    </citation>
    <scope>NUCLEOTIDE SEQUENCE</scope>
    <source>
        <strain evidence="2">MPO218</strain>
    </source>
</reference>
<evidence type="ECO:0000313" key="2">
    <source>
        <dbReference type="EMBL" id="QTH20090.1"/>
    </source>
</evidence>
<name>A0A975CYJ7_9SPHN</name>
<dbReference type="InterPro" id="IPR014710">
    <property type="entry name" value="RmlC-like_jellyroll"/>
</dbReference>
<dbReference type="Gene3D" id="2.60.120.10">
    <property type="entry name" value="Jelly Rolls"/>
    <property type="match status" value="1"/>
</dbReference>
<dbReference type="Proteomes" id="UP000664914">
    <property type="component" value="Chromosome"/>
</dbReference>
<evidence type="ECO:0000259" key="1">
    <source>
        <dbReference type="Pfam" id="PF07883"/>
    </source>
</evidence>
<dbReference type="CDD" id="cd02231">
    <property type="entry name" value="cupin_BLL6423-like"/>
    <property type="match status" value="1"/>
</dbReference>
<dbReference type="InterPro" id="IPR011051">
    <property type="entry name" value="RmlC_Cupin_sf"/>
</dbReference>
<accession>A0A975CYJ7</accession>
<evidence type="ECO:0000313" key="3">
    <source>
        <dbReference type="Proteomes" id="UP000664914"/>
    </source>
</evidence>
<dbReference type="AlphaFoldDB" id="A0A975CYJ7"/>
<dbReference type="RefSeq" id="WP_208631935.1">
    <property type="nucleotide sequence ID" value="NZ_CP059319.1"/>
</dbReference>
<dbReference type="PANTHER" id="PTHR36156">
    <property type="entry name" value="SLR2101 PROTEIN"/>
    <property type="match status" value="1"/>
</dbReference>
<protein>
    <submittedName>
        <fullName evidence="2">Cupin domain-containing protein</fullName>
    </submittedName>
</protein>
<reference evidence="2" key="1">
    <citation type="submission" date="2020-07" db="EMBL/GenBank/DDBJ databases">
        <authorList>
            <person name="Camacho E."/>
        </authorList>
    </citation>
    <scope>NUCLEOTIDE SEQUENCE</scope>
    <source>
        <strain evidence="2">MPO218</strain>
    </source>
</reference>
<organism evidence="2 3">
    <name type="scientific">Rhizorhabdus wittichii</name>
    <dbReference type="NCBI Taxonomy" id="160791"/>
    <lineage>
        <taxon>Bacteria</taxon>
        <taxon>Pseudomonadati</taxon>
        <taxon>Pseudomonadota</taxon>
        <taxon>Alphaproteobacteria</taxon>
        <taxon>Sphingomonadales</taxon>
        <taxon>Sphingomonadaceae</taxon>
        <taxon>Rhizorhabdus</taxon>
    </lineage>
</organism>
<dbReference type="Pfam" id="PF07883">
    <property type="entry name" value="Cupin_2"/>
    <property type="match status" value="1"/>
</dbReference>
<dbReference type="PANTHER" id="PTHR36156:SF2">
    <property type="entry name" value="CUPIN TYPE-2 DOMAIN-CONTAINING PROTEIN"/>
    <property type="match status" value="1"/>
</dbReference>
<dbReference type="EMBL" id="CP059319">
    <property type="protein sequence ID" value="QTH20090.1"/>
    <property type="molecule type" value="Genomic_DNA"/>
</dbReference>
<dbReference type="SUPFAM" id="SSF51182">
    <property type="entry name" value="RmlC-like cupins"/>
    <property type="match status" value="1"/>
</dbReference>